<dbReference type="AlphaFoldDB" id="A0A9P8P6F2"/>
<sequence length="756" mass="87825">MANHGSKITVTRVSDLKVPVQLIYQDCSHEELIDDLIRYLANTRSKNILLHGVVDGDRLDVSNSFAFAGPNAGTNLLKTPEFRLICTLVGRSAFLDLIINYLAQLDNQFLWGQTNESYYKIKSKSFQLKLNKMLYSEIWSLHRYDPLPAFVPLLEQIFNVPKKHHLKLRPFLEELRTNHVKRQREYPYILDSVCPEPKNANSNIDYAVDKKDVIRFLVILLEKIMPLGLFGSKHNKSVLFTKIARVLSCNKKDVISIYDLSKNFKLNDIPWINQGRKLNKMEFERAQIMWYQFMDWFFHTIVFKLVAAFFHVTDMSQSFRLLYYRHHTWHRISKQFKDRYFNKFLLKSQRARNSHETFTQNQDFIGSLRLLPKPHDLRFIAMPFKGVGKGVFERMNIHRNEVLIANMILSSKRNVKGIKSVGELPEKLTAYGKKVSGPVFALKFDIKQAYDTLPRDLLVSLIESMFENELSTSSYTINRYYLLNRPNSLGERKRRKITILDGSEKDFGSKQIVQANSPVVLNKNEVLRIIKCQLEHSAIFSSFTTFHRKRGVFQGFPLSGIFCEIVYDKVVEYLESIGSEDVNVIRLADDFLVLSTKKETITKYSELISKPIPGFNISVNREKSLFSDDRVDFLGTTIYLDNLTVTRNLRSYDLSTINVSSFKAMYSVLTQHYKVAISSGFFDSTVNSEEIIRQNISTLIESIQLRFARSQRLVSKLDKFSISHYTTFQNTFKRSLVNKLGQQYASYIDSLYPTRD</sequence>
<evidence type="ECO:0000256" key="7">
    <source>
        <dbReference type="ARBA" id="ARBA00022723"/>
    </source>
</evidence>
<evidence type="ECO:0000256" key="6">
    <source>
        <dbReference type="ARBA" id="ARBA00022695"/>
    </source>
</evidence>
<comment type="subcellular location">
    <subcellularLocation>
        <location evidence="13">Nucleus</location>
    </subcellularLocation>
    <subcellularLocation>
        <location evidence="13">Chromosome</location>
        <location evidence="13">Telomere</location>
    </subcellularLocation>
</comment>
<accession>A0A9P8P6F2</accession>
<keyword evidence="9 13" id="KW-0779">Telomere</keyword>
<keyword evidence="6 13" id="KW-0548">Nucleotidyltransferase</keyword>
<dbReference type="GO" id="GO:0003720">
    <property type="term" value="F:telomerase activity"/>
    <property type="evidence" value="ECO:0007669"/>
    <property type="project" value="InterPro"/>
</dbReference>
<dbReference type="Pfam" id="PF00078">
    <property type="entry name" value="RVT_1"/>
    <property type="match status" value="1"/>
</dbReference>
<reference evidence="15" key="2">
    <citation type="submission" date="2021-01" db="EMBL/GenBank/DDBJ databases">
        <authorList>
            <person name="Schikora-Tamarit M.A."/>
        </authorList>
    </citation>
    <scope>NUCLEOTIDE SEQUENCE</scope>
    <source>
        <strain evidence="15">CBS6075</strain>
    </source>
</reference>
<evidence type="ECO:0000256" key="12">
    <source>
        <dbReference type="ARBA" id="ARBA00048173"/>
    </source>
</evidence>
<dbReference type="SMART" id="SM00975">
    <property type="entry name" value="Telomerase_RBD"/>
    <property type="match status" value="1"/>
</dbReference>
<dbReference type="InterPro" id="IPR000477">
    <property type="entry name" value="RT_dom"/>
</dbReference>
<dbReference type="GO" id="GO:0000333">
    <property type="term" value="C:telomerase catalytic core complex"/>
    <property type="evidence" value="ECO:0007669"/>
    <property type="project" value="TreeGrafter"/>
</dbReference>
<proteinExistence type="inferred from homology"/>
<keyword evidence="10 13" id="KW-0695">RNA-directed DNA polymerase</keyword>
<dbReference type="PANTHER" id="PTHR12066:SF0">
    <property type="entry name" value="TELOMERASE REVERSE TRANSCRIPTASE"/>
    <property type="match status" value="1"/>
</dbReference>
<evidence type="ECO:0000256" key="3">
    <source>
        <dbReference type="ARBA" id="ARBA00016182"/>
    </source>
</evidence>
<name>A0A9P8P6F2_9ASCO</name>
<evidence type="ECO:0000256" key="5">
    <source>
        <dbReference type="ARBA" id="ARBA00022679"/>
    </source>
</evidence>
<dbReference type="GO" id="GO:0007004">
    <property type="term" value="P:telomere maintenance via telomerase"/>
    <property type="evidence" value="ECO:0007669"/>
    <property type="project" value="TreeGrafter"/>
</dbReference>
<comment type="similarity">
    <text evidence="1 13">Belongs to the reverse transcriptase family. Telomerase subfamily.</text>
</comment>
<dbReference type="Gene3D" id="3.30.70.270">
    <property type="match status" value="1"/>
</dbReference>
<dbReference type="GeneID" id="70236296"/>
<evidence type="ECO:0000256" key="2">
    <source>
        <dbReference type="ARBA" id="ARBA00012493"/>
    </source>
</evidence>
<dbReference type="Pfam" id="PF12009">
    <property type="entry name" value="Telomerase_RBD"/>
    <property type="match status" value="1"/>
</dbReference>
<dbReference type="SUPFAM" id="SSF56672">
    <property type="entry name" value="DNA/RNA polymerases"/>
    <property type="match status" value="1"/>
</dbReference>
<comment type="catalytic activity">
    <reaction evidence="12 13">
        <text>DNA(n) + a 2'-deoxyribonucleoside 5'-triphosphate = DNA(n+1) + diphosphate</text>
        <dbReference type="Rhea" id="RHEA:22508"/>
        <dbReference type="Rhea" id="RHEA-COMP:17339"/>
        <dbReference type="Rhea" id="RHEA-COMP:17340"/>
        <dbReference type="ChEBI" id="CHEBI:33019"/>
        <dbReference type="ChEBI" id="CHEBI:61560"/>
        <dbReference type="ChEBI" id="CHEBI:173112"/>
        <dbReference type="EC" id="2.7.7.49"/>
    </reaction>
</comment>
<dbReference type="GO" id="GO:0042162">
    <property type="term" value="F:telomeric DNA binding"/>
    <property type="evidence" value="ECO:0007669"/>
    <property type="project" value="TreeGrafter"/>
</dbReference>
<keyword evidence="11 13" id="KW-0539">Nucleus</keyword>
<evidence type="ECO:0000313" key="16">
    <source>
        <dbReference type="Proteomes" id="UP000769157"/>
    </source>
</evidence>
<reference evidence="15" key="1">
    <citation type="journal article" date="2021" name="Open Biol.">
        <title>Shared evolutionary footprints suggest mitochondrial oxidative damage underlies multiple complex I losses in fungi.</title>
        <authorList>
            <person name="Schikora-Tamarit M.A."/>
            <person name="Marcet-Houben M."/>
            <person name="Nosek J."/>
            <person name="Gabaldon T."/>
        </authorList>
    </citation>
    <scope>NUCLEOTIDE SEQUENCE</scope>
    <source>
        <strain evidence="15">CBS6075</strain>
    </source>
</reference>
<keyword evidence="4 13" id="KW-0158">Chromosome</keyword>
<evidence type="ECO:0000256" key="9">
    <source>
        <dbReference type="ARBA" id="ARBA00022895"/>
    </source>
</evidence>
<feature type="domain" description="Reverse transcriptase" evidence="14">
    <location>
        <begin position="352"/>
        <end position="638"/>
    </location>
</feature>
<organism evidence="15 16">
    <name type="scientific">Ogataea philodendri</name>
    <dbReference type="NCBI Taxonomy" id="1378263"/>
    <lineage>
        <taxon>Eukaryota</taxon>
        <taxon>Fungi</taxon>
        <taxon>Dikarya</taxon>
        <taxon>Ascomycota</taxon>
        <taxon>Saccharomycotina</taxon>
        <taxon>Pichiomycetes</taxon>
        <taxon>Pichiales</taxon>
        <taxon>Pichiaceae</taxon>
        <taxon>Ogataea</taxon>
    </lineage>
</organism>
<keyword evidence="7 13" id="KW-0479">Metal-binding</keyword>
<evidence type="ECO:0000256" key="8">
    <source>
        <dbReference type="ARBA" id="ARBA00022842"/>
    </source>
</evidence>
<dbReference type="GO" id="GO:0000781">
    <property type="term" value="C:chromosome, telomeric region"/>
    <property type="evidence" value="ECO:0007669"/>
    <property type="project" value="UniProtKB-SubCell"/>
</dbReference>
<evidence type="ECO:0000256" key="11">
    <source>
        <dbReference type="ARBA" id="ARBA00023242"/>
    </source>
</evidence>
<dbReference type="RefSeq" id="XP_046061346.1">
    <property type="nucleotide sequence ID" value="XM_046205398.1"/>
</dbReference>
<dbReference type="Proteomes" id="UP000769157">
    <property type="component" value="Unassembled WGS sequence"/>
</dbReference>
<evidence type="ECO:0000256" key="4">
    <source>
        <dbReference type="ARBA" id="ARBA00022454"/>
    </source>
</evidence>
<keyword evidence="16" id="KW-1185">Reference proteome</keyword>
<dbReference type="OrthoDB" id="289721at2759"/>
<evidence type="ECO:0000256" key="10">
    <source>
        <dbReference type="ARBA" id="ARBA00022918"/>
    </source>
</evidence>
<evidence type="ECO:0000259" key="14">
    <source>
        <dbReference type="PROSITE" id="PS50878"/>
    </source>
</evidence>
<dbReference type="GO" id="GO:0070034">
    <property type="term" value="F:telomerase RNA binding"/>
    <property type="evidence" value="ECO:0007669"/>
    <property type="project" value="TreeGrafter"/>
</dbReference>
<dbReference type="PRINTS" id="PR01365">
    <property type="entry name" value="TELOMERASERT"/>
</dbReference>
<keyword evidence="5 13" id="KW-0808">Transferase</keyword>
<keyword evidence="8 13" id="KW-0460">Magnesium</keyword>
<dbReference type="Gene3D" id="1.10.132.70">
    <property type="match status" value="1"/>
</dbReference>
<dbReference type="EC" id="2.7.7.49" evidence="2 13"/>
<dbReference type="InterPro" id="IPR021891">
    <property type="entry name" value="Telomerase_RBD"/>
</dbReference>
<dbReference type="InterPro" id="IPR043128">
    <property type="entry name" value="Rev_trsase/Diguanyl_cyclase"/>
</dbReference>
<dbReference type="EMBL" id="JAEUBE010000295">
    <property type="protein sequence ID" value="KAH3666142.1"/>
    <property type="molecule type" value="Genomic_DNA"/>
</dbReference>
<dbReference type="InterPro" id="IPR003545">
    <property type="entry name" value="Telomerase_RT"/>
</dbReference>
<dbReference type="PANTHER" id="PTHR12066">
    <property type="entry name" value="TELOMERASE REVERSE TRANSCRIPTASE"/>
    <property type="match status" value="1"/>
</dbReference>
<evidence type="ECO:0000313" key="15">
    <source>
        <dbReference type="EMBL" id="KAH3666142.1"/>
    </source>
</evidence>
<comment type="caution">
    <text evidence="15">The sequence shown here is derived from an EMBL/GenBank/DDBJ whole genome shotgun (WGS) entry which is preliminary data.</text>
</comment>
<evidence type="ECO:0000256" key="1">
    <source>
        <dbReference type="ARBA" id="ARBA00008001"/>
    </source>
</evidence>
<protein>
    <recommendedName>
        <fullName evidence="3 13">Telomerase reverse transcriptase</fullName>
        <ecNumber evidence="2 13">2.7.7.49</ecNumber>
    </recommendedName>
    <alternativeName>
        <fullName evidence="13">Telomerase catalytic subunit</fullName>
    </alternativeName>
</protein>
<gene>
    <name evidence="15" type="ORF">OGAPHI_004331</name>
</gene>
<comment type="function">
    <text evidence="13">Telomerase is a ribonucleoprotein enzyme essential for the replication of chromosome termini in most eukaryotes. It elongates telomeres. It is a reverse transcriptase that adds simple sequence repeats to chromosome ends by copying a template sequence within the RNA component of the enzyme.</text>
</comment>
<dbReference type="PROSITE" id="PS50878">
    <property type="entry name" value="RT_POL"/>
    <property type="match status" value="1"/>
</dbReference>
<dbReference type="InterPro" id="IPR043502">
    <property type="entry name" value="DNA/RNA_pol_sf"/>
</dbReference>
<evidence type="ECO:0000256" key="13">
    <source>
        <dbReference type="RuleBase" id="RU365061"/>
    </source>
</evidence>
<dbReference type="GO" id="GO:0046872">
    <property type="term" value="F:metal ion binding"/>
    <property type="evidence" value="ECO:0007669"/>
    <property type="project" value="UniProtKB-KW"/>
</dbReference>